<protein>
    <recommendedName>
        <fullName evidence="4">Outer membrane protein beta-barrel domain-containing protein</fullName>
    </recommendedName>
</protein>
<name>A0A1G2CY43_9BACT</name>
<feature type="signal peptide" evidence="1">
    <location>
        <begin position="1"/>
        <end position="20"/>
    </location>
</feature>
<reference evidence="2 3" key="1">
    <citation type="journal article" date="2016" name="Nat. Commun.">
        <title>Thousands of microbial genomes shed light on interconnected biogeochemical processes in an aquifer system.</title>
        <authorList>
            <person name="Anantharaman K."/>
            <person name="Brown C.T."/>
            <person name="Hug L.A."/>
            <person name="Sharon I."/>
            <person name="Castelle C.J."/>
            <person name="Probst A.J."/>
            <person name="Thomas B.C."/>
            <person name="Singh A."/>
            <person name="Wilkins M.J."/>
            <person name="Karaoz U."/>
            <person name="Brodie E.L."/>
            <person name="Williams K.H."/>
            <person name="Hubbard S.S."/>
            <person name="Banfield J.F."/>
        </authorList>
    </citation>
    <scope>NUCLEOTIDE SEQUENCE [LARGE SCALE GENOMIC DNA]</scope>
</reference>
<keyword evidence="1" id="KW-0732">Signal</keyword>
<evidence type="ECO:0000313" key="3">
    <source>
        <dbReference type="Proteomes" id="UP000177122"/>
    </source>
</evidence>
<proteinExistence type="predicted"/>
<dbReference type="Gene3D" id="2.40.160.20">
    <property type="match status" value="1"/>
</dbReference>
<accession>A0A1G2CY43</accession>
<dbReference type="Proteomes" id="UP000177122">
    <property type="component" value="Unassembled WGS sequence"/>
</dbReference>
<sequence length="160" mass="17440">MFIKMICAGAIVLGSGTAFAQGVPVGTWQLQTGGFSYHMPHDSPHNEVNLGLGVEYQLNSNTAISAGFYKNSFGLRSNYAFAHYHPWEIWGVRVGATMGYVDGYPNYQNGAVGSVILPSFSKQYKHFGIYGIVIPPVSNGQGLIFVGIKIPFKELGRLFD</sequence>
<organism evidence="2 3">
    <name type="scientific">Candidatus Lloydbacteria bacterium RIFCSPHIGHO2_01_FULL_49_22</name>
    <dbReference type="NCBI Taxonomy" id="1798658"/>
    <lineage>
        <taxon>Bacteria</taxon>
        <taxon>Candidatus Lloydiibacteriota</taxon>
    </lineage>
</organism>
<gene>
    <name evidence="2" type="ORF">A2845_03205</name>
</gene>
<feature type="chain" id="PRO_5009582448" description="Outer membrane protein beta-barrel domain-containing protein" evidence="1">
    <location>
        <begin position="21"/>
        <end position="160"/>
    </location>
</feature>
<dbReference type="EMBL" id="MHLI01000011">
    <property type="protein sequence ID" value="OGZ05438.1"/>
    <property type="molecule type" value="Genomic_DNA"/>
</dbReference>
<evidence type="ECO:0008006" key="4">
    <source>
        <dbReference type="Google" id="ProtNLM"/>
    </source>
</evidence>
<evidence type="ECO:0000256" key="1">
    <source>
        <dbReference type="SAM" id="SignalP"/>
    </source>
</evidence>
<evidence type="ECO:0000313" key="2">
    <source>
        <dbReference type="EMBL" id="OGZ05438.1"/>
    </source>
</evidence>
<dbReference type="AlphaFoldDB" id="A0A1G2CY43"/>
<comment type="caution">
    <text evidence="2">The sequence shown here is derived from an EMBL/GenBank/DDBJ whole genome shotgun (WGS) entry which is preliminary data.</text>
</comment>